<protein>
    <submittedName>
        <fullName evidence="2">Beta-lactamase/transpeptidase-like protein</fullName>
    </submittedName>
</protein>
<dbReference type="Proteomes" id="UP000193642">
    <property type="component" value="Unassembled WGS sequence"/>
</dbReference>
<dbReference type="Pfam" id="PF00144">
    <property type="entry name" value="Beta-lactamase"/>
    <property type="match status" value="1"/>
</dbReference>
<gene>
    <name evidence="2" type="ORF">BCR33DRAFT_725468</name>
</gene>
<dbReference type="Gene3D" id="3.40.710.10">
    <property type="entry name" value="DD-peptidase/beta-lactamase superfamily"/>
    <property type="match status" value="1"/>
</dbReference>
<dbReference type="InterPro" id="IPR052907">
    <property type="entry name" value="Beta-lactamase/esterase"/>
</dbReference>
<comment type="caution">
    <text evidence="2">The sequence shown here is derived from an EMBL/GenBank/DDBJ whole genome shotgun (WGS) entry which is preliminary data.</text>
</comment>
<organism evidence="2 3">
    <name type="scientific">Rhizoclosmatium globosum</name>
    <dbReference type="NCBI Taxonomy" id="329046"/>
    <lineage>
        <taxon>Eukaryota</taxon>
        <taxon>Fungi</taxon>
        <taxon>Fungi incertae sedis</taxon>
        <taxon>Chytridiomycota</taxon>
        <taxon>Chytridiomycota incertae sedis</taxon>
        <taxon>Chytridiomycetes</taxon>
        <taxon>Chytridiales</taxon>
        <taxon>Chytriomycetaceae</taxon>
        <taxon>Rhizoclosmatium</taxon>
    </lineage>
</organism>
<dbReference type="EMBL" id="MCGO01000101">
    <property type="protein sequence ID" value="ORY27594.1"/>
    <property type="molecule type" value="Genomic_DNA"/>
</dbReference>
<dbReference type="InterPro" id="IPR001466">
    <property type="entry name" value="Beta-lactam-related"/>
</dbReference>
<evidence type="ECO:0000259" key="1">
    <source>
        <dbReference type="Pfam" id="PF00144"/>
    </source>
</evidence>
<dbReference type="SUPFAM" id="SSF56601">
    <property type="entry name" value="beta-lactamase/transpeptidase-like"/>
    <property type="match status" value="1"/>
</dbReference>
<dbReference type="InterPro" id="IPR012338">
    <property type="entry name" value="Beta-lactam/transpept-like"/>
</dbReference>
<dbReference type="AlphaFoldDB" id="A0A1Y2AYP6"/>
<dbReference type="PANTHER" id="PTHR43319">
    <property type="entry name" value="BETA-LACTAMASE-RELATED"/>
    <property type="match status" value="1"/>
</dbReference>
<sequence>MSDAVAIAVPVTIVALIAATATAAYLHFIRKGPALTAKYKLLGLSKPPAPTVVGFTAKGYEQLAELVRKEFVDGDSWGSQLAVYVKGELKVDIASGYTDTTYKTPYSQDNLQLVFSSSKFVVSAVVLHLINTGRIKLSDRIAQYWPEFGAGGKENVTIGQLMSHRSGVAFLDPERAPTPEDILDLDHLAQKIAGQPHNFDGKEVSAYHAVTRDWFSNEVIRRATGKTIRDIMYDEIMPLLNKDNTSGVPYEFHFGVPEDAVIRQSVLSRLTKLHGHTFFEKLFFIVMPSKFLKWLGVWPVPPNLMTAYLSKGTPQNNSLFKSGPDFKGRETEWPWCYNDETLLKGQSGSFGCLTNAHSLARLAEFVRRSYNGENGLVSKEVCRDSINELDTQFDCVVGHDLRMTQIGFGIFGSWRDLDMTEDIPKENVKWIGWAGAGGSMVIFSLEHELTFSYTQNFMLLQSVGDHRTWRLYSELMRILERGGNQDTSVYISS</sequence>
<evidence type="ECO:0000313" key="3">
    <source>
        <dbReference type="Proteomes" id="UP000193642"/>
    </source>
</evidence>
<dbReference type="PANTHER" id="PTHR43319:SF3">
    <property type="entry name" value="BETA-LACTAMASE-RELATED DOMAIN-CONTAINING PROTEIN"/>
    <property type="match status" value="1"/>
</dbReference>
<feature type="domain" description="Beta-lactamase-related" evidence="1">
    <location>
        <begin position="74"/>
        <end position="458"/>
    </location>
</feature>
<evidence type="ECO:0000313" key="2">
    <source>
        <dbReference type="EMBL" id="ORY27594.1"/>
    </source>
</evidence>
<accession>A0A1Y2AYP6</accession>
<reference evidence="2 3" key="1">
    <citation type="submission" date="2016-07" db="EMBL/GenBank/DDBJ databases">
        <title>Pervasive Adenine N6-methylation of Active Genes in Fungi.</title>
        <authorList>
            <consortium name="DOE Joint Genome Institute"/>
            <person name="Mondo S.J."/>
            <person name="Dannebaum R.O."/>
            <person name="Kuo R.C."/>
            <person name="Labutti K."/>
            <person name="Haridas S."/>
            <person name="Kuo A."/>
            <person name="Salamov A."/>
            <person name="Ahrendt S.R."/>
            <person name="Lipzen A."/>
            <person name="Sullivan W."/>
            <person name="Andreopoulos W.B."/>
            <person name="Clum A."/>
            <person name="Lindquist E."/>
            <person name="Daum C."/>
            <person name="Ramamoorthy G.K."/>
            <person name="Gryganskyi A."/>
            <person name="Culley D."/>
            <person name="Magnuson J.K."/>
            <person name="James T.Y."/>
            <person name="O'Malley M.A."/>
            <person name="Stajich J.E."/>
            <person name="Spatafora J.W."/>
            <person name="Visel A."/>
            <person name="Grigoriev I.V."/>
        </authorList>
    </citation>
    <scope>NUCLEOTIDE SEQUENCE [LARGE SCALE GENOMIC DNA]</scope>
    <source>
        <strain evidence="2 3">JEL800</strain>
    </source>
</reference>
<keyword evidence="3" id="KW-1185">Reference proteome</keyword>
<proteinExistence type="predicted"/>
<name>A0A1Y2AYP6_9FUNG</name>
<dbReference type="OrthoDB" id="5946976at2759"/>
<dbReference type="STRING" id="329046.A0A1Y2AYP6"/>